<dbReference type="SUPFAM" id="SSF53244">
    <property type="entry name" value="MurD-like peptide ligases, peptide-binding domain"/>
    <property type="match status" value="1"/>
</dbReference>
<evidence type="ECO:0000256" key="10">
    <source>
        <dbReference type="ARBA" id="ARBA00022984"/>
    </source>
</evidence>
<evidence type="ECO:0000256" key="12">
    <source>
        <dbReference type="ARBA" id="ARBA00023316"/>
    </source>
</evidence>
<organism evidence="18 19">
    <name type="scientific">Serinicoccus chungangensis</name>
    <dbReference type="NCBI Taxonomy" id="767452"/>
    <lineage>
        <taxon>Bacteria</taxon>
        <taxon>Bacillati</taxon>
        <taxon>Actinomycetota</taxon>
        <taxon>Actinomycetes</taxon>
        <taxon>Micrococcales</taxon>
        <taxon>Ornithinimicrobiaceae</taxon>
        <taxon>Serinicoccus</taxon>
    </lineage>
</organism>
<dbReference type="STRING" id="767452.AVL62_01910"/>
<dbReference type="OrthoDB" id="9804126at2"/>
<dbReference type="Pfam" id="PF02875">
    <property type="entry name" value="Mur_ligase_C"/>
    <property type="match status" value="1"/>
</dbReference>
<dbReference type="EMBL" id="LQBL01000028">
    <property type="protein sequence ID" value="KUG53565.1"/>
    <property type="molecule type" value="Genomic_DNA"/>
</dbReference>
<dbReference type="PANTHER" id="PTHR43445:SF3">
    <property type="entry name" value="UDP-N-ACETYLMURAMATE--L-ALANINE LIGASE"/>
    <property type="match status" value="1"/>
</dbReference>
<evidence type="ECO:0000256" key="11">
    <source>
        <dbReference type="ARBA" id="ARBA00023306"/>
    </source>
</evidence>
<comment type="pathway">
    <text evidence="2 14">Cell wall biogenesis; peptidoglycan biosynthesis.</text>
</comment>
<dbReference type="Gene3D" id="3.40.50.720">
    <property type="entry name" value="NAD(P)-binding Rossmann-like Domain"/>
    <property type="match status" value="1"/>
</dbReference>
<evidence type="ECO:0000313" key="19">
    <source>
        <dbReference type="Proteomes" id="UP000054837"/>
    </source>
</evidence>
<feature type="binding site" evidence="14">
    <location>
        <begin position="125"/>
        <end position="131"/>
    </location>
    <ligand>
        <name>ATP</name>
        <dbReference type="ChEBI" id="CHEBI:30616"/>
    </ligand>
</feature>
<dbReference type="AlphaFoldDB" id="A0A0W8I5L6"/>
<dbReference type="GO" id="GO:0005737">
    <property type="term" value="C:cytoplasm"/>
    <property type="evidence" value="ECO:0007669"/>
    <property type="project" value="UniProtKB-SubCell"/>
</dbReference>
<evidence type="ECO:0000313" key="18">
    <source>
        <dbReference type="EMBL" id="KUG53565.1"/>
    </source>
</evidence>
<evidence type="ECO:0000256" key="1">
    <source>
        <dbReference type="ARBA" id="ARBA00004496"/>
    </source>
</evidence>
<feature type="domain" description="Mur ligase N-terminal catalytic" evidence="15">
    <location>
        <begin position="21"/>
        <end position="115"/>
    </location>
</feature>
<comment type="caution">
    <text evidence="18">The sequence shown here is derived from an EMBL/GenBank/DDBJ whole genome shotgun (WGS) entry which is preliminary data.</text>
</comment>
<dbReference type="GO" id="GO:0051301">
    <property type="term" value="P:cell division"/>
    <property type="evidence" value="ECO:0007669"/>
    <property type="project" value="UniProtKB-KW"/>
</dbReference>
<dbReference type="NCBIfam" id="TIGR01082">
    <property type="entry name" value="murC"/>
    <property type="match status" value="1"/>
</dbReference>
<evidence type="ECO:0000256" key="3">
    <source>
        <dbReference type="ARBA" id="ARBA00012211"/>
    </source>
</evidence>
<protein>
    <recommendedName>
        <fullName evidence="3 14">UDP-N-acetylmuramate--L-alanine ligase</fullName>
        <ecNumber evidence="3 14">6.3.2.8</ecNumber>
    </recommendedName>
    <alternativeName>
        <fullName evidence="14">UDP-N-acetylmuramoyl-L-alanine synthetase</fullName>
    </alternativeName>
</protein>
<reference evidence="18 19" key="1">
    <citation type="submission" date="2015-12" db="EMBL/GenBank/DDBJ databases">
        <title>Serinicoccus chungangenesis strain CD08_5 genome sequencing and assembly.</title>
        <authorList>
            <person name="Chander A.M."/>
            <person name="Kaur G."/>
            <person name="Nair G.R."/>
            <person name="Dhawan D.K."/>
            <person name="Kochhar R.K."/>
            <person name="Mayilraj S."/>
            <person name="Bhadada S.K."/>
        </authorList>
    </citation>
    <scope>NUCLEOTIDE SEQUENCE [LARGE SCALE GENOMIC DNA]</scope>
    <source>
        <strain evidence="18 19">CD08_5</strain>
    </source>
</reference>
<dbReference type="InterPro" id="IPR036565">
    <property type="entry name" value="Mur-like_cat_sf"/>
</dbReference>
<dbReference type="EC" id="6.3.2.8" evidence="3 14"/>
<name>A0A0W8I5L6_9MICO</name>
<dbReference type="HAMAP" id="MF_00046">
    <property type="entry name" value="MurC"/>
    <property type="match status" value="1"/>
</dbReference>
<keyword evidence="6 14" id="KW-0132">Cell division</keyword>
<feature type="domain" description="Mur ligase central" evidence="17">
    <location>
        <begin position="123"/>
        <end position="312"/>
    </location>
</feature>
<dbReference type="UniPathway" id="UPA00219"/>
<keyword evidence="10 14" id="KW-0573">Peptidoglycan synthesis</keyword>
<comment type="function">
    <text evidence="14">Cell wall formation.</text>
</comment>
<proteinExistence type="inferred from homology"/>
<dbReference type="SUPFAM" id="SSF51984">
    <property type="entry name" value="MurCD N-terminal domain"/>
    <property type="match status" value="1"/>
</dbReference>
<dbReference type="GO" id="GO:0071555">
    <property type="term" value="P:cell wall organization"/>
    <property type="evidence" value="ECO:0007669"/>
    <property type="project" value="UniProtKB-KW"/>
</dbReference>
<evidence type="ECO:0000256" key="13">
    <source>
        <dbReference type="ARBA" id="ARBA00047833"/>
    </source>
</evidence>
<dbReference type="Gene3D" id="3.90.190.20">
    <property type="entry name" value="Mur ligase, C-terminal domain"/>
    <property type="match status" value="1"/>
</dbReference>
<evidence type="ECO:0000259" key="16">
    <source>
        <dbReference type="Pfam" id="PF02875"/>
    </source>
</evidence>
<dbReference type="GO" id="GO:0008360">
    <property type="term" value="P:regulation of cell shape"/>
    <property type="evidence" value="ECO:0007669"/>
    <property type="project" value="UniProtKB-KW"/>
</dbReference>
<comment type="similarity">
    <text evidence="14">Belongs to the MurCDEF family.</text>
</comment>
<evidence type="ECO:0000256" key="14">
    <source>
        <dbReference type="HAMAP-Rule" id="MF_00046"/>
    </source>
</evidence>
<dbReference type="InterPro" id="IPR013221">
    <property type="entry name" value="Mur_ligase_cen"/>
</dbReference>
<dbReference type="PANTHER" id="PTHR43445">
    <property type="entry name" value="UDP-N-ACETYLMURAMATE--L-ALANINE LIGASE-RELATED"/>
    <property type="match status" value="1"/>
</dbReference>
<dbReference type="Gene3D" id="3.40.1190.10">
    <property type="entry name" value="Mur-like, catalytic domain"/>
    <property type="match status" value="1"/>
</dbReference>
<accession>A0A0W8I5L6</accession>
<dbReference type="Proteomes" id="UP000054837">
    <property type="component" value="Unassembled WGS sequence"/>
</dbReference>
<evidence type="ECO:0000256" key="9">
    <source>
        <dbReference type="ARBA" id="ARBA00022960"/>
    </source>
</evidence>
<dbReference type="GO" id="GO:0009252">
    <property type="term" value="P:peptidoglycan biosynthetic process"/>
    <property type="evidence" value="ECO:0007669"/>
    <property type="project" value="UniProtKB-UniRule"/>
</dbReference>
<gene>
    <name evidence="14" type="primary">murC</name>
    <name evidence="18" type="ORF">AVL62_01910</name>
</gene>
<sequence>MSAARFDFTAPVPRAEELGPVHVIAIGGSGVSGVARLFLSLGVRVSGSDQRDSPTLRSLEEAGARVHVGHDPAHLGDARTVVVSGAVREDNPELAAARAAGLTVLHRAQGIAAFLHGRPAVAVAGANGKTTTSALTSAALQAAGADPGYVLGAPLASTGVSAAPGAPGAPVVVEADESDGSFLTYRPQVAVVTNVQPDHLDHYGDVAAVEAAYRDFVGTVPRDGLLVTTLDDPGAARLAAHARASGLRVVTWGTEGADVLVDDVRSEGTSASGTVVVGPGVPGLEEGTTVRLHLPAPGEHTVHNAVAALLAATVGLGLPLGAVVDGLERFAGVHRRFERVGAVDGVEVVDDYAHNAPKVAALVRAARSAAAGRRLVVAFQPHLFSRTRDFAPGFVEGLAGADVVVLLPVYAARERQEDHPGVTSGLLASGLRAHAAAPRVIEVGSVRAAAPALVEVVGDGVESLVVTVGAGDVTGVGGELLDLLGRRGAVTAPRTVEEAGS</sequence>
<comment type="catalytic activity">
    <reaction evidence="13 14">
        <text>UDP-N-acetyl-alpha-D-muramate + L-alanine + ATP = UDP-N-acetyl-alpha-D-muramoyl-L-alanine + ADP + phosphate + H(+)</text>
        <dbReference type="Rhea" id="RHEA:23372"/>
        <dbReference type="ChEBI" id="CHEBI:15378"/>
        <dbReference type="ChEBI" id="CHEBI:30616"/>
        <dbReference type="ChEBI" id="CHEBI:43474"/>
        <dbReference type="ChEBI" id="CHEBI:57972"/>
        <dbReference type="ChEBI" id="CHEBI:70757"/>
        <dbReference type="ChEBI" id="CHEBI:83898"/>
        <dbReference type="ChEBI" id="CHEBI:456216"/>
        <dbReference type="EC" id="6.3.2.8"/>
    </reaction>
</comment>
<dbReference type="GO" id="GO:0008763">
    <property type="term" value="F:UDP-N-acetylmuramate-L-alanine ligase activity"/>
    <property type="evidence" value="ECO:0007669"/>
    <property type="project" value="UniProtKB-UniRule"/>
</dbReference>
<keyword evidence="4 14" id="KW-0963">Cytoplasm</keyword>
<evidence type="ECO:0000256" key="8">
    <source>
        <dbReference type="ARBA" id="ARBA00022840"/>
    </source>
</evidence>
<dbReference type="SUPFAM" id="SSF53623">
    <property type="entry name" value="MurD-like peptide ligases, catalytic domain"/>
    <property type="match status" value="1"/>
</dbReference>
<keyword evidence="8 14" id="KW-0067">ATP-binding</keyword>
<evidence type="ECO:0000256" key="2">
    <source>
        <dbReference type="ARBA" id="ARBA00004752"/>
    </source>
</evidence>
<dbReference type="InterPro" id="IPR000713">
    <property type="entry name" value="Mur_ligase_N"/>
</dbReference>
<dbReference type="InterPro" id="IPR050061">
    <property type="entry name" value="MurCDEF_pg_biosynth"/>
</dbReference>
<evidence type="ECO:0000256" key="5">
    <source>
        <dbReference type="ARBA" id="ARBA00022598"/>
    </source>
</evidence>
<comment type="subcellular location">
    <subcellularLocation>
        <location evidence="1 14">Cytoplasm</location>
    </subcellularLocation>
</comment>
<keyword evidence="7 14" id="KW-0547">Nucleotide-binding</keyword>
<dbReference type="InterPro" id="IPR036615">
    <property type="entry name" value="Mur_ligase_C_dom_sf"/>
</dbReference>
<feature type="domain" description="Mur ligase C-terminal" evidence="16">
    <location>
        <begin position="335"/>
        <end position="471"/>
    </location>
</feature>
<evidence type="ECO:0000256" key="4">
    <source>
        <dbReference type="ARBA" id="ARBA00022490"/>
    </source>
</evidence>
<keyword evidence="12 14" id="KW-0961">Cell wall biogenesis/degradation</keyword>
<keyword evidence="5 14" id="KW-0436">Ligase</keyword>
<evidence type="ECO:0000256" key="7">
    <source>
        <dbReference type="ARBA" id="ARBA00022741"/>
    </source>
</evidence>
<dbReference type="GO" id="GO:0005524">
    <property type="term" value="F:ATP binding"/>
    <property type="evidence" value="ECO:0007669"/>
    <property type="project" value="UniProtKB-UniRule"/>
</dbReference>
<keyword evidence="9 14" id="KW-0133">Cell shape</keyword>
<evidence type="ECO:0000259" key="17">
    <source>
        <dbReference type="Pfam" id="PF08245"/>
    </source>
</evidence>
<keyword evidence="11 14" id="KW-0131">Cell cycle</keyword>
<dbReference type="InterPro" id="IPR004101">
    <property type="entry name" value="Mur_ligase_C"/>
</dbReference>
<evidence type="ECO:0000259" key="15">
    <source>
        <dbReference type="Pfam" id="PF01225"/>
    </source>
</evidence>
<dbReference type="InterPro" id="IPR005758">
    <property type="entry name" value="UDP-N-AcMur_Ala_ligase_MurC"/>
</dbReference>
<dbReference type="RefSeq" id="WP_058891574.1">
    <property type="nucleotide sequence ID" value="NZ_LQBL01000028.1"/>
</dbReference>
<dbReference type="Pfam" id="PF08245">
    <property type="entry name" value="Mur_ligase_M"/>
    <property type="match status" value="1"/>
</dbReference>
<dbReference type="Pfam" id="PF01225">
    <property type="entry name" value="Mur_ligase"/>
    <property type="match status" value="1"/>
</dbReference>
<evidence type="ECO:0000256" key="6">
    <source>
        <dbReference type="ARBA" id="ARBA00022618"/>
    </source>
</evidence>
<keyword evidence="19" id="KW-1185">Reference proteome</keyword>